<evidence type="ECO:0000256" key="12">
    <source>
        <dbReference type="ARBA" id="ARBA00023268"/>
    </source>
</evidence>
<reference evidence="19" key="1">
    <citation type="journal article" date="2010" name="Stand. Genomic Sci.">
        <title>Complete genome sequence of Thermocrinis albus type strain (HI 11/12T).</title>
        <authorList>
            <person name="Wirth R."/>
            <person name="Sikorski J."/>
            <person name="Brambilla E."/>
            <person name="Misra M."/>
            <person name="Lapidus A."/>
            <person name="Copeland A."/>
            <person name="Nolan M."/>
            <person name="Lucas S."/>
            <person name="Chen F."/>
            <person name="Tice H."/>
            <person name="Cheng J.F."/>
            <person name="Han C."/>
            <person name="Detter J.C."/>
            <person name="Tapia R."/>
            <person name="Bruce D."/>
            <person name="Goodwin L."/>
            <person name="Pitluck S."/>
            <person name="Pati A."/>
            <person name="Anderson I."/>
            <person name="Ivanova N."/>
            <person name="Mavromatis K."/>
            <person name="Mikhailova N."/>
            <person name="Chen A."/>
            <person name="Palaniappan K."/>
            <person name="Bilek Y."/>
            <person name="Hader T."/>
            <person name="Land M."/>
            <person name="Hauser L."/>
            <person name="Chang Y.J."/>
            <person name="Jeffries C.D."/>
            <person name="Tindall B.J."/>
            <person name="Rohde M."/>
            <person name="Goker M."/>
            <person name="Bristow J."/>
            <person name="Eisen J.A."/>
            <person name="Markowitz V."/>
            <person name="Hugenholtz P."/>
            <person name="Kyrpides N.C."/>
            <person name="Klenk H.P."/>
        </authorList>
    </citation>
    <scope>NUCLEOTIDE SEQUENCE [LARGE SCALE GENOMIC DNA]</scope>
    <source>
        <strain evidence="19">DSM 14484 / JCM 11386 / HI 11/12</strain>
    </source>
</reference>
<comment type="function">
    <text evidence="1 13">Converts 2,5-diamino-6-(ribosylamino)-4(3h)-pyrimidinone 5'-phosphate into 5-amino-6-(ribosylamino)-2,4(1h,3h)-pyrimidinedione 5'-phosphate.</text>
</comment>
<evidence type="ECO:0000256" key="15">
    <source>
        <dbReference type="PIRSR" id="PIRSR006769-2"/>
    </source>
</evidence>
<evidence type="ECO:0000256" key="6">
    <source>
        <dbReference type="ARBA" id="ARBA00022619"/>
    </source>
</evidence>
<dbReference type="SUPFAM" id="SSF53597">
    <property type="entry name" value="Dihydrofolate reductase-like"/>
    <property type="match status" value="1"/>
</dbReference>
<organism evidence="18 19">
    <name type="scientific">Thermocrinis albus (strain DSM 14484 / JCM 11386 / HI 11/12)</name>
    <dbReference type="NCBI Taxonomy" id="638303"/>
    <lineage>
        <taxon>Bacteria</taxon>
        <taxon>Pseudomonadati</taxon>
        <taxon>Aquificota</taxon>
        <taxon>Aquificia</taxon>
        <taxon>Aquificales</taxon>
        <taxon>Aquificaceae</taxon>
        <taxon>Thermocrinis</taxon>
    </lineage>
</organism>
<keyword evidence="12" id="KW-0511">Multifunctional enzyme</keyword>
<evidence type="ECO:0000313" key="18">
    <source>
        <dbReference type="EMBL" id="ADC90001.1"/>
    </source>
</evidence>
<dbReference type="AlphaFoldDB" id="D3SMM1"/>
<dbReference type="InterPro" id="IPR002734">
    <property type="entry name" value="RibDG_C"/>
</dbReference>
<comment type="catalytic activity">
    <reaction evidence="13">
        <text>5-amino-6-(5-phospho-D-ribitylamino)uracil + NADP(+) = 5-amino-6-(5-phospho-D-ribosylamino)uracil + NADPH + H(+)</text>
        <dbReference type="Rhea" id="RHEA:17845"/>
        <dbReference type="ChEBI" id="CHEBI:15378"/>
        <dbReference type="ChEBI" id="CHEBI:57783"/>
        <dbReference type="ChEBI" id="CHEBI:58349"/>
        <dbReference type="ChEBI" id="CHEBI:58421"/>
        <dbReference type="ChEBI" id="CHEBI:58453"/>
        <dbReference type="EC" id="1.1.1.193"/>
    </reaction>
</comment>
<dbReference type="PROSITE" id="PS00903">
    <property type="entry name" value="CYT_DCMP_DEAMINASES_1"/>
    <property type="match status" value="1"/>
</dbReference>
<feature type="binding site" evidence="15">
    <location>
        <position position="164"/>
    </location>
    <ligand>
        <name>NADP(+)</name>
        <dbReference type="ChEBI" id="CHEBI:58349"/>
    </ligand>
</feature>
<comment type="similarity">
    <text evidence="5 13">In the C-terminal section; belongs to the HTP reductase family.</text>
</comment>
<name>D3SMM1_THEAH</name>
<gene>
    <name evidence="18" type="ordered locus">Thal_1370</name>
</gene>
<dbReference type="GO" id="GO:0008270">
    <property type="term" value="F:zinc ion binding"/>
    <property type="evidence" value="ECO:0007669"/>
    <property type="project" value="InterPro"/>
</dbReference>
<evidence type="ECO:0000256" key="10">
    <source>
        <dbReference type="ARBA" id="ARBA00022857"/>
    </source>
</evidence>
<sequence length="353" mass="39413">MGRALELARLRKGLTHPNPTVGCVVVKDGKIISEGYHERAGAPHAEVVALSKAGQNAKDSTLYVTLEPCSHYGRTPPCTNAIIEAGVKRVVVATLDPNPKVMGSGIERLRAAGIQVDVGVLEEEARQLNEDFFVYITQNRPYITLKWAQSIDGSLATKTGDSKWITSRESREFAHRLRAEATAILVGVNTVVKDDPLLTVRAFLWERQPIRVVLDPYLRTPLQANLMVDTSAKTILVTCSQKEDKVKKLEDMGVSVVKAECVKGRVDLRWLMRWMHQQEIMHLMVEGGARTLEGFIEEGLWDRIVVFLGPLLIGNGIRVRSPGAEKLMDAIPLRKRRLWQLGEDVAIEYTRAY</sequence>
<evidence type="ECO:0000256" key="4">
    <source>
        <dbReference type="ARBA" id="ARBA00005259"/>
    </source>
</evidence>
<dbReference type="Gene3D" id="3.40.140.10">
    <property type="entry name" value="Cytidine Deaminase, domain 2"/>
    <property type="match status" value="1"/>
</dbReference>
<keyword evidence="10 13" id="KW-0521">NADP</keyword>
<protein>
    <recommendedName>
        <fullName evidence="13">Riboflavin biosynthesis protein RibD</fullName>
    </recommendedName>
    <domain>
        <recommendedName>
            <fullName evidence="13">Diaminohydroxyphosphoribosylaminopyrimidine deaminase</fullName>
            <shortName evidence="13">DRAP deaminase</shortName>
            <ecNumber evidence="13">3.5.4.26</ecNumber>
        </recommendedName>
        <alternativeName>
            <fullName evidence="13">Riboflavin-specific deaminase</fullName>
        </alternativeName>
    </domain>
    <domain>
        <recommendedName>
            <fullName evidence="13">5-amino-6-(5-phosphoribosylamino)uracil reductase</fullName>
            <ecNumber evidence="13">1.1.1.193</ecNumber>
        </recommendedName>
        <alternativeName>
            <fullName evidence="13">HTP reductase</fullName>
        </alternativeName>
    </domain>
</protein>
<feature type="binding site" evidence="15">
    <location>
        <position position="286"/>
    </location>
    <ligand>
        <name>substrate</name>
    </ligand>
</feature>
<evidence type="ECO:0000256" key="3">
    <source>
        <dbReference type="ARBA" id="ARBA00004910"/>
    </source>
</evidence>
<dbReference type="GO" id="GO:0008835">
    <property type="term" value="F:diaminohydroxyphosphoribosylaminopyrimidine deaminase activity"/>
    <property type="evidence" value="ECO:0007669"/>
    <property type="project" value="UniProtKB-EC"/>
</dbReference>
<dbReference type="eggNOG" id="COG1985">
    <property type="taxonomic scope" value="Bacteria"/>
</dbReference>
<evidence type="ECO:0000256" key="14">
    <source>
        <dbReference type="PIRSR" id="PIRSR006769-1"/>
    </source>
</evidence>
<evidence type="ECO:0000256" key="5">
    <source>
        <dbReference type="ARBA" id="ARBA00007417"/>
    </source>
</evidence>
<dbReference type="OrthoDB" id="9800865at2"/>
<dbReference type="HOGENOM" id="CLU_036590_1_2_0"/>
<dbReference type="FunFam" id="3.40.140.10:FF:000025">
    <property type="entry name" value="Riboflavin biosynthesis protein RibD"/>
    <property type="match status" value="1"/>
</dbReference>
<evidence type="ECO:0000256" key="8">
    <source>
        <dbReference type="ARBA" id="ARBA00022801"/>
    </source>
</evidence>
<dbReference type="EC" id="1.1.1.193" evidence="13"/>
<keyword evidence="9 13" id="KW-0862">Zinc</keyword>
<dbReference type="CDD" id="cd01284">
    <property type="entry name" value="Riboflavin_deaminase-reductase"/>
    <property type="match status" value="1"/>
</dbReference>
<keyword evidence="19" id="KW-1185">Reference proteome</keyword>
<evidence type="ECO:0000256" key="11">
    <source>
        <dbReference type="ARBA" id="ARBA00023002"/>
    </source>
</evidence>
<dbReference type="UniPathway" id="UPA00275">
    <property type="reaction ID" value="UER00401"/>
</dbReference>
<dbReference type="PANTHER" id="PTHR38011">
    <property type="entry name" value="DIHYDROFOLATE REDUCTASE FAMILY PROTEIN (AFU_ORTHOLOGUE AFUA_8G06820)"/>
    <property type="match status" value="1"/>
</dbReference>
<dbReference type="InterPro" id="IPR002125">
    <property type="entry name" value="CMP_dCMP_dom"/>
</dbReference>
<dbReference type="Pfam" id="PF01872">
    <property type="entry name" value="RibD_C"/>
    <property type="match status" value="1"/>
</dbReference>
<evidence type="ECO:0000256" key="9">
    <source>
        <dbReference type="ARBA" id="ARBA00022833"/>
    </source>
</evidence>
<keyword evidence="8 13" id="KW-0378">Hydrolase</keyword>
<feature type="binding site" evidence="15">
    <location>
        <position position="148"/>
    </location>
    <ligand>
        <name>NADP(+)</name>
        <dbReference type="ChEBI" id="CHEBI:58349"/>
    </ligand>
</feature>
<dbReference type="Pfam" id="PF00383">
    <property type="entry name" value="dCMP_cyt_deam_1"/>
    <property type="match status" value="1"/>
</dbReference>
<feature type="binding site" evidence="15">
    <location>
        <position position="190"/>
    </location>
    <ligand>
        <name>NADP(+)</name>
        <dbReference type="ChEBI" id="CHEBI:58349"/>
    </ligand>
</feature>
<dbReference type="InterPro" id="IPR050765">
    <property type="entry name" value="Riboflavin_Biosynth_HTPR"/>
</dbReference>
<dbReference type="InterPro" id="IPR004794">
    <property type="entry name" value="Eubact_RibD"/>
</dbReference>
<evidence type="ECO:0000313" key="19">
    <source>
        <dbReference type="Proteomes" id="UP000002043"/>
    </source>
</evidence>
<dbReference type="PANTHER" id="PTHR38011:SF7">
    <property type="entry name" value="2,5-DIAMINO-6-RIBOSYLAMINO-4(3H)-PYRIMIDINONE 5'-PHOSPHATE REDUCTASE"/>
    <property type="match status" value="1"/>
</dbReference>
<feature type="binding site" evidence="15">
    <location>
        <position position="201"/>
    </location>
    <ligand>
        <name>substrate</name>
    </ligand>
</feature>
<keyword evidence="7 13" id="KW-0479">Metal-binding</keyword>
<dbReference type="Gene3D" id="3.40.430.10">
    <property type="entry name" value="Dihydrofolate Reductase, subunit A"/>
    <property type="match status" value="1"/>
</dbReference>
<dbReference type="NCBIfam" id="TIGR00227">
    <property type="entry name" value="ribD_Cterm"/>
    <property type="match status" value="1"/>
</dbReference>
<dbReference type="Proteomes" id="UP000002043">
    <property type="component" value="Chromosome"/>
</dbReference>
<comment type="catalytic activity">
    <reaction evidence="13">
        <text>2,5-diamino-6-hydroxy-4-(5-phosphoribosylamino)-pyrimidine + H2O + H(+) = 5-amino-6-(5-phospho-D-ribosylamino)uracil + NH4(+)</text>
        <dbReference type="Rhea" id="RHEA:21868"/>
        <dbReference type="ChEBI" id="CHEBI:15377"/>
        <dbReference type="ChEBI" id="CHEBI:15378"/>
        <dbReference type="ChEBI" id="CHEBI:28938"/>
        <dbReference type="ChEBI" id="CHEBI:58453"/>
        <dbReference type="ChEBI" id="CHEBI:58614"/>
        <dbReference type="EC" id="3.5.4.26"/>
    </reaction>
</comment>
<feature type="binding site" evidence="15">
    <location>
        <position position="198"/>
    </location>
    <ligand>
        <name>substrate</name>
    </ligand>
</feature>
<evidence type="ECO:0000259" key="17">
    <source>
        <dbReference type="PROSITE" id="PS51747"/>
    </source>
</evidence>
<accession>D3SMM1</accession>
<dbReference type="NCBIfam" id="TIGR00326">
    <property type="entry name" value="eubact_ribD"/>
    <property type="match status" value="1"/>
</dbReference>
<evidence type="ECO:0000256" key="16">
    <source>
        <dbReference type="PIRSR" id="PIRSR006769-3"/>
    </source>
</evidence>
<dbReference type="GO" id="GO:0008703">
    <property type="term" value="F:5-amino-6-(5-phosphoribosylamino)uracil reductase activity"/>
    <property type="evidence" value="ECO:0007669"/>
    <property type="project" value="UniProtKB-EC"/>
</dbReference>
<dbReference type="eggNOG" id="COG0117">
    <property type="taxonomic scope" value="Bacteria"/>
</dbReference>
<dbReference type="GO" id="GO:0009231">
    <property type="term" value="P:riboflavin biosynthetic process"/>
    <property type="evidence" value="ECO:0007669"/>
    <property type="project" value="UniProtKB-UniPathway"/>
</dbReference>
<comment type="pathway">
    <text evidence="3 13">Cofactor biosynthesis; riboflavin biosynthesis; 5-amino-6-(D-ribitylamino)uracil from GTP: step 3/4.</text>
</comment>
<dbReference type="EMBL" id="CP001931">
    <property type="protein sequence ID" value="ADC90001.1"/>
    <property type="molecule type" value="Genomic_DNA"/>
</dbReference>
<dbReference type="STRING" id="638303.Thal_1370"/>
<dbReference type="KEGG" id="tal:Thal_1370"/>
<feature type="domain" description="CMP/dCMP-type deaminase" evidence="17">
    <location>
        <begin position="1"/>
        <end position="117"/>
    </location>
</feature>
<dbReference type="EC" id="3.5.4.26" evidence="13"/>
<proteinExistence type="inferred from homology"/>
<feature type="binding site" evidence="15">
    <location>
        <position position="178"/>
    </location>
    <ligand>
        <name>substrate</name>
    </ligand>
</feature>
<dbReference type="PROSITE" id="PS51747">
    <property type="entry name" value="CYT_DCMP_DEAMINASES_2"/>
    <property type="match status" value="1"/>
</dbReference>
<dbReference type="InterPro" id="IPR011549">
    <property type="entry name" value="RibD_C"/>
</dbReference>
<dbReference type="PIRSF" id="PIRSF006769">
    <property type="entry name" value="RibD"/>
    <property type="match status" value="1"/>
</dbReference>
<comment type="pathway">
    <text evidence="2 13">Cofactor biosynthesis; riboflavin biosynthesis; 5-amino-6-(D-ribitylamino)uracil from GTP: step 2/4.</text>
</comment>
<evidence type="ECO:0000256" key="13">
    <source>
        <dbReference type="PIRNR" id="PIRNR006769"/>
    </source>
</evidence>
<dbReference type="InterPro" id="IPR024072">
    <property type="entry name" value="DHFR-like_dom_sf"/>
</dbReference>
<evidence type="ECO:0000256" key="7">
    <source>
        <dbReference type="ARBA" id="ARBA00022723"/>
    </source>
</evidence>
<dbReference type="SUPFAM" id="SSF53927">
    <property type="entry name" value="Cytidine deaminase-like"/>
    <property type="match status" value="1"/>
</dbReference>
<comment type="similarity">
    <text evidence="4 13">In the N-terminal section; belongs to the cytidine and deoxycytidylate deaminase family.</text>
</comment>
<evidence type="ECO:0000256" key="1">
    <source>
        <dbReference type="ARBA" id="ARBA00002151"/>
    </source>
</evidence>
<evidence type="ECO:0000256" key="2">
    <source>
        <dbReference type="ARBA" id="ARBA00004882"/>
    </source>
</evidence>
<comment type="cofactor">
    <cofactor evidence="13 16">
        <name>Zn(2+)</name>
        <dbReference type="ChEBI" id="CHEBI:29105"/>
    </cofactor>
    <text evidence="13 16">Binds 1 zinc ion.</text>
</comment>
<dbReference type="RefSeq" id="WP_012992407.1">
    <property type="nucleotide sequence ID" value="NC_013894.1"/>
</dbReference>
<dbReference type="GO" id="GO:0050661">
    <property type="term" value="F:NADP binding"/>
    <property type="evidence" value="ECO:0007669"/>
    <property type="project" value="InterPro"/>
</dbReference>
<dbReference type="InterPro" id="IPR016192">
    <property type="entry name" value="APOBEC/CMP_deaminase_Zn-bd"/>
</dbReference>
<feature type="binding site" evidence="16">
    <location>
        <position position="44"/>
    </location>
    <ligand>
        <name>Zn(2+)</name>
        <dbReference type="ChEBI" id="CHEBI:29105"/>
        <note>catalytic</note>
    </ligand>
</feature>
<keyword evidence="6 13" id="KW-0686">Riboflavin biosynthesis</keyword>
<feature type="binding site" evidence="15">
    <location>
        <begin position="288"/>
        <end position="294"/>
    </location>
    <ligand>
        <name>NADP(+)</name>
        <dbReference type="ChEBI" id="CHEBI:58349"/>
    </ligand>
</feature>
<feature type="binding site" evidence="15">
    <location>
        <position position="162"/>
    </location>
    <ligand>
        <name>substrate</name>
    </ligand>
</feature>
<keyword evidence="11 13" id="KW-0560">Oxidoreductase</keyword>
<feature type="active site" description="Proton donor" evidence="14">
    <location>
        <position position="46"/>
    </location>
</feature>
<feature type="binding site" evidence="16">
    <location>
        <position position="69"/>
    </location>
    <ligand>
        <name>Zn(2+)</name>
        <dbReference type="ChEBI" id="CHEBI:29105"/>
        <note>catalytic</note>
    </ligand>
</feature>
<dbReference type="InterPro" id="IPR016193">
    <property type="entry name" value="Cytidine_deaminase-like"/>
</dbReference>
<feature type="binding site" evidence="15">
    <location>
        <position position="194"/>
    </location>
    <ligand>
        <name>NADP(+)</name>
        <dbReference type="ChEBI" id="CHEBI:58349"/>
    </ligand>
</feature>
<feature type="binding site" evidence="16">
    <location>
        <position position="78"/>
    </location>
    <ligand>
        <name>Zn(2+)</name>
        <dbReference type="ChEBI" id="CHEBI:29105"/>
        <note>catalytic</note>
    </ligand>
</feature>